<keyword evidence="4" id="KW-0456">Lyase</keyword>
<sequence>MEQIVAKGRFHAAHRQLGYDGKCAWVHGHTWRGAFTVRAKSFPRDELDMSVDFGALKDIFKELDHRMLVSEQDTTFLDAGLFEPEGVVVMPGNNPSVENVTHYCMNEAVDRLAKLFPGHGIDYDLELTIQETDNNFFTLRRTVTI</sequence>
<evidence type="ECO:0008006" key="6">
    <source>
        <dbReference type="Google" id="ProtNLM"/>
    </source>
</evidence>
<evidence type="ECO:0000256" key="2">
    <source>
        <dbReference type="ARBA" id="ARBA00022723"/>
    </source>
</evidence>
<evidence type="ECO:0000256" key="4">
    <source>
        <dbReference type="ARBA" id="ARBA00023239"/>
    </source>
</evidence>
<gene>
    <name evidence="5" type="ORF">METZ01_LOCUS237540</name>
</gene>
<keyword evidence="2" id="KW-0479">Metal-binding</keyword>
<dbReference type="Pfam" id="PF01242">
    <property type="entry name" value="PTPS"/>
    <property type="match status" value="1"/>
</dbReference>
<accession>A0A382HBP1</accession>
<evidence type="ECO:0000256" key="3">
    <source>
        <dbReference type="ARBA" id="ARBA00022833"/>
    </source>
</evidence>
<name>A0A382HBP1_9ZZZZ</name>
<proteinExistence type="predicted"/>
<organism evidence="5">
    <name type="scientific">marine metagenome</name>
    <dbReference type="NCBI Taxonomy" id="408172"/>
    <lineage>
        <taxon>unclassified sequences</taxon>
        <taxon>metagenomes</taxon>
        <taxon>ecological metagenomes</taxon>
    </lineage>
</organism>
<keyword evidence="3" id="KW-0862">Zinc</keyword>
<reference evidence="5" key="1">
    <citation type="submission" date="2018-05" db="EMBL/GenBank/DDBJ databases">
        <authorList>
            <person name="Lanie J.A."/>
            <person name="Ng W.-L."/>
            <person name="Kazmierczak K.M."/>
            <person name="Andrzejewski T.M."/>
            <person name="Davidsen T.M."/>
            <person name="Wayne K.J."/>
            <person name="Tettelin H."/>
            <person name="Glass J.I."/>
            <person name="Rusch D."/>
            <person name="Podicherti R."/>
            <person name="Tsui H.-C.T."/>
            <person name="Winkler M.E."/>
        </authorList>
    </citation>
    <scope>NUCLEOTIDE SEQUENCE</scope>
</reference>
<dbReference type="InterPro" id="IPR038418">
    <property type="entry name" value="6-PTP_synth/QueD_sf"/>
</dbReference>
<dbReference type="EMBL" id="UINC01060311">
    <property type="protein sequence ID" value="SVB84686.1"/>
    <property type="molecule type" value="Genomic_DNA"/>
</dbReference>
<protein>
    <recommendedName>
        <fullName evidence="6">6-pyruvoyl tetrahydrobiopterin synthase</fullName>
    </recommendedName>
</protein>
<comment type="cofactor">
    <cofactor evidence="1">
        <name>Zn(2+)</name>
        <dbReference type="ChEBI" id="CHEBI:29105"/>
    </cofactor>
</comment>
<dbReference type="GO" id="GO:0016829">
    <property type="term" value="F:lyase activity"/>
    <property type="evidence" value="ECO:0007669"/>
    <property type="project" value="UniProtKB-KW"/>
</dbReference>
<dbReference type="PANTHER" id="PTHR12589:SF7">
    <property type="entry name" value="6-PYRUVOYL TETRAHYDROBIOPTERIN SYNTHASE"/>
    <property type="match status" value="1"/>
</dbReference>
<dbReference type="Gene3D" id="3.30.479.10">
    <property type="entry name" value="6-pyruvoyl tetrahydropterin synthase/QueD"/>
    <property type="match status" value="1"/>
</dbReference>
<dbReference type="PANTHER" id="PTHR12589">
    <property type="entry name" value="PYRUVOYL TETRAHYDROBIOPTERIN SYNTHASE"/>
    <property type="match status" value="1"/>
</dbReference>
<dbReference type="GO" id="GO:0046872">
    <property type="term" value="F:metal ion binding"/>
    <property type="evidence" value="ECO:0007669"/>
    <property type="project" value="UniProtKB-KW"/>
</dbReference>
<evidence type="ECO:0000313" key="5">
    <source>
        <dbReference type="EMBL" id="SVB84686.1"/>
    </source>
</evidence>
<dbReference type="InterPro" id="IPR007115">
    <property type="entry name" value="6-PTP_synth/QueD"/>
</dbReference>
<evidence type="ECO:0000256" key="1">
    <source>
        <dbReference type="ARBA" id="ARBA00001947"/>
    </source>
</evidence>
<dbReference type="SUPFAM" id="SSF55620">
    <property type="entry name" value="Tetrahydrobiopterin biosynthesis enzymes-like"/>
    <property type="match status" value="1"/>
</dbReference>
<dbReference type="AlphaFoldDB" id="A0A382HBP1"/>